<accession>A0A1G9KV69</accession>
<organism evidence="5 6">
    <name type="scientific">Dendrosporobacter quercicolus</name>
    <dbReference type="NCBI Taxonomy" id="146817"/>
    <lineage>
        <taxon>Bacteria</taxon>
        <taxon>Bacillati</taxon>
        <taxon>Bacillota</taxon>
        <taxon>Negativicutes</taxon>
        <taxon>Selenomonadales</taxon>
        <taxon>Sporomusaceae</taxon>
        <taxon>Dendrosporobacter</taxon>
    </lineage>
</organism>
<dbReference type="Proteomes" id="UP000214880">
    <property type="component" value="Unassembled WGS sequence"/>
</dbReference>
<evidence type="ECO:0000256" key="3">
    <source>
        <dbReference type="ARBA" id="ARBA00022691"/>
    </source>
</evidence>
<proteinExistence type="predicted"/>
<protein>
    <submittedName>
        <fullName evidence="5">Methyltransferase domain-containing protein</fullName>
    </submittedName>
</protein>
<dbReference type="GO" id="GO:0032259">
    <property type="term" value="P:methylation"/>
    <property type="evidence" value="ECO:0007669"/>
    <property type="project" value="UniProtKB-KW"/>
</dbReference>
<dbReference type="InterPro" id="IPR029063">
    <property type="entry name" value="SAM-dependent_MTases_sf"/>
</dbReference>
<dbReference type="RefSeq" id="WP_092067279.1">
    <property type="nucleotide sequence ID" value="NZ_FNHB01000001.1"/>
</dbReference>
<dbReference type="Pfam" id="PF08241">
    <property type="entry name" value="Methyltransf_11"/>
    <property type="match status" value="1"/>
</dbReference>
<sequence length="250" mass="28132">MKQNIYDNASFYHGYMHLRQTNAGLNDVLEIPAFRGLLPDLSEKKVLDLGCGFGESCHWYRRQGAQSVVGVDISSKMIHLAQTVNGHPGIEYRCTPMEDLALPGQVFDVVTSSLAFHYIKDFAGVIGKVYQWLAPGGILLFSQEHPVVTAEGSGRWAKDAAGRKLHWILDHYGQEGIRRQHWFVDGVIKYHRTISTTLNGLIDAGFIIKRVVEPLADDEAEALNQQLQEQRRRPSFLIVKVQKPKHDLTG</sequence>
<keyword evidence="1 5" id="KW-0489">Methyltransferase</keyword>
<dbReference type="EMBL" id="FNHB01000001">
    <property type="protein sequence ID" value="SDL53205.1"/>
    <property type="molecule type" value="Genomic_DNA"/>
</dbReference>
<evidence type="ECO:0000256" key="2">
    <source>
        <dbReference type="ARBA" id="ARBA00022679"/>
    </source>
</evidence>
<feature type="domain" description="Methyltransferase type 11" evidence="4">
    <location>
        <begin position="47"/>
        <end position="141"/>
    </location>
</feature>
<dbReference type="STRING" id="146817.SAMN04488502_101135"/>
<reference evidence="5 6" key="1">
    <citation type="submission" date="2016-10" db="EMBL/GenBank/DDBJ databases">
        <authorList>
            <person name="de Groot N.N."/>
        </authorList>
    </citation>
    <scope>NUCLEOTIDE SEQUENCE [LARGE SCALE GENOMIC DNA]</scope>
    <source>
        <strain evidence="5 6">DSM 1736</strain>
    </source>
</reference>
<evidence type="ECO:0000259" key="4">
    <source>
        <dbReference type="Pfam" id="PF08241"/>
    </source>
</evidence>
<dbReference type="CDD" id="cd02440">
    <property type="entry name" value="AdoMet_MTases"/>
    <property type="match status" value="1"/>
</dbReference>
<dbReference type="OrthoDB" id="9791837at2"/>
<gene>
    <name evidence="5" type="ORF">SAMN04488502_101135</name>
</gene>
<evidence type="ECO:0000313" key="5">
    <source>
        <dbReference type="EMBL" id="SDL53205.1"/>
    </source>
</evidence>
<keyword evidence="3" id="KW-0949">S-adenosyl-L-methionine</keyword>
<evidence type="ECO:0000256" key="1">
    <source>
        <dbReference type="ARBA" id="ARBA00022603"/>
    </source>
</evidence>
<name>A0A1G9KV69_9FIRM</name>
<dbReference type="AlphaFoldDB" id="A0A1G9KV69"/>
<dbReference type="SUPFAM" id="SSF53335">
    <property type="entry name" value="S-adenosyl-L-methionine-dependent methyltransferases"/>
    <property type="match status" value="1"/>
</dbReference>
<keyword evidence="2 5" id="KW-0808">Transferase</keyword>
<dbReference type="PANTHER" id="PTHR43464">
    <property type="entry name" value="METHYLTRANSFERASE"/>
    <property type="match status" value="1"/>
</dbReference>
<dbReference type="PANTHER" id="PTHR43464:SF19">
    <property type="entry name" value="UBIQUINONE BIOSYNTHESIS O-METHYLTRANSFERASE, MITOCHONDRIAL"/>
    <property type="match status" value="1"/>
</dbReference>
<dbReference type="Gene3D" id="3.40.50.150">
    <property type="entry name" value="Vaccinia Virus protein VP39"/>
    <property type="match status" value="1"/>
</dbReference>
<dbReference type="InterPro" id="IPR013216">
    <property type="entry name" value="Methyltransf_11"/>
</dbReference>
<dbReference type="GO" id="GO:0008757">
    <property type="term" value="F:S-adenosylmethionine-dependent methyltransferase activity"/>
    <property type="evidence" value="ECO:0007669"/>
    <property type="project" value="InterPro"/>
</dbReference>
<evidence type="ECO:0000313" key="6">
    <source>
        <dbReference type="Proteomes" id="UP000214880"/>
    </source>
</evidence>
<keyword evidence="6" id="KW-1185">Reference proteome</keyword>